<gene>
    <name evidence="2" type="ORF">VFH_I416120</name>
</gene>
<accession>A0AAV0YWR0</accession>
<reference evidence="2 3" key="1">
    <citation type="submission" date="2023-01" db="EMBL/GenBank/DDBJ databases">
        <authorList>
            <person name="Kreplak J."/>
        </authorList>
    </citation>
    <scope>NUCLEOTIDE SEQUENCE [LARGE SCALE GENOMIC DNA]</scope>
</reference>
<sequence>MSGSLLGNANSSAFRMGNRAFLPNARIGGQQFHSIGSESTSGQSPLRQRSPSPPSIDHTCLMENFDKQDHPRTRKTSHFSTGMQSQYIEDSSPTLSPNIQVGDLQRLSQVKDLRGPLPSASFQSRYQQQLRSAHTEVNIKNEKPPSDAGSEVSAELEFLNQHNLILSMENKALKTTFRKFSIGAAYQILGAGSTGKRDWKITWHISTTSTNDSTVNITSTEAIDATYSISACTIATANEFSTSTKSFATNHTITSFS</sequence>
<evidence type="ECO:0000313" key="2">
    <source>
        <dbReference type="EMBL" id="CAI8589912.1"/>
    </source>
</evidence>
<dbReference type="AlphaFoldDB" id="A0AAV0YWR0"/>
<proteinExistence type="predicted"/>
<keyword evidence="3" id="KW-1185">Reference proteome</keyword>
<protein>
    <submittedName>
        <fullName evidence="2">Uncharacterized protein</fullName>
    </submittedName>
</protein>
<name>A0AAV0YWR0_VICFA</name>
<evidence type="ECO:0000256" key="1">
    <source>
        <dbReference type="SAM" id="MobiDB-lite"/>
    </source>
</evidence>
<organism evidence="2 3">
    <name type="scientific">Vicia faba</name>
    <name type="common">Broad bean</name>
    <name type="synonym">Faba vulgaris</name>
    <dbReference type="NCBI Taxonomy" id="3906"/>
    <lineage>
        <taxon>Eukaryota</taxon>
        <taxon>Viridiplantae</taxon>
        <taxon>Streptophyta</taxon>
        <taxon>Embryophyta</taxon>
        <taxon>Tracheophyta</taxon>
        <taxon>Spermatophyta</taxon>
        <taxon>Magnoliopsida</taxon>
        <taxon>eudicotyledons</taxon>
        <taxon>Gunneridae</taxon>
        <taxon>Pentapetalae</taxon>
        <taxon>rosids</taxon>
        <taxon>fabids</taxon>
        <taxon>Fabales</taxon>
        <taxon>Fabaceae</taxon>
        <taxon>Papilionoideae</taxon>
        <taxon>50 kb inversion clade</taxon>
        <taxon>NPAAA clade</taxon>
        <taxon>Hologalegina</taxon>
        <taxon>IRL clade</taxon>
        <taxon>Fabeae</taxon>
        <taxon>Vicia</taxon>
    </lineage>
</organism>
<feature type="region of interest" description="Disordered" evidence="1">
    <location>
        <begin position="32"/>
        <end position="81"/>
    </location>
</feature>
<feature type="compositionally biased region" description="Polar residues" evidence="1">
    <location>
        <begin position="32"/>
        <end position="42"/>
    </location>
</feature>
<evidence type="ECO:0000313" key="3">
    <source>
        <dbReference type="Proteomes" id="UP001157006"/>
    </source>
</evidence>
<dbReference type="EMBL" id="OX451736">
    <property type="protein sequence ID" value="CAI8589912.1"/>
    <property type="molecule type" value="Genomic_DNA"/>
</dbReference>
<dbReference type="Proteomes" id="UP001157006">
    <property type="component" value="Chromosome 1L"/>
</dbReference>